<dbReference type="Proteomes" id="UP001241056">
    <property type="component" value="Unassembled WGS sequence"/>
</dbReference>
<evidence type="ECO:0000313" key="2">
    <source>
        <dbReference type="EMBL" id="MDM7858434.1"/>
    </source>
</evidence>
<gene>
    <name evidence="2" type="ORF">QEZ41_09135</name>
</gene>
<organism evidence="2 3">
    <name type="scientific">Thiopseudomonas acetoxidans</name>
    <dbReference type="NCBI Taxonomy" id="3041622"/>
    <lineage>
        <taxon>Bacteria</taxon>
        <taxon>Pseudomonadati</taxon>
        <taxon>Pseudomonadota</taxon>
        <taxon>Gammaproteobacteria</taxon>
        <taxon>Pseudomonadales</taxon>
        <taxon>Pseudomonadaceae</taxon>
        <taxon>Thiopseudomonas</taxon>
    </lineage>
</organism>
<dbReference type="InterPro" id="IPR029069">
    <property type="entry name" value="HotDog_dom_sf"/>
</dbReference>
<feature type="domain" description="Thioesterase putative" evidence="1">
    <location>
        <begin position="6"/>
        <end position="150"/>
    </location>
</feature>
<evidence type="ECO:0000313" key="3">
    <source>
        <dbReference type="Proteomes" id="UP001241056"/>
    </source>
</evidence>
<name>A0ABT7SS97_9GAMM</name>
<keyword evidence="3" id="KW-1185">Reference proteome</keyword>
<comment type="caution">
    <text evidence="2">The sequence shown here is derived from an EMBL/GenBank/DDBJ whole genome shotgun (WGS) entry which is preliminary data.</text>
</comment>
<dbReference type="SUPFAM" id="SSF54637">
    <property type="entry name" value="Thioesterase/thiol ester dehydrase-isomerase"/>
    <property type="match status" value="1"/>
</dbReference>
<protein>
    <submittedName>
        <fullName evidence="2">YiiD C-terminal domain-containing protein</fullName>
    </submittedName>
</protein>
<sequence length="151" mass="17042">MSDFRQHLSQVFAQDIPLSQAMGVQVCSWHEQRLELSFPLTPNINHQASMFGGSIYCAAVLASWGWLHLRLREIGINTTHIVVQSGQIDYPRPITHESITALCEAPEEHLWQRFVATYNKHGKARLQLTSHVLTDTGEDGALLTAQFVLHQ</sequence>
<proteinExistence type="predicted"/>
<dbReference type="Pfam" id="PF09500">
    <property type="entry name" value="YiiD_C"/>
    <property type="match status" value="1"/>
</dbReference>
<dbReference type="Gene3D" id="3.10.129.10">
    <property type="entry name" value="Hotdog Thioesterase"/>
    <property type="match status" value="1"/>
</dbReference>
<dbReference type="InterPro" id="IPR012660">
    <property type="entry name" value="YiiD_C"/>
</dbReference>
<accession>A0ABT7SS97</accession>
<dbReference type="NCBIfam" id="TIGR02447">
    <property type="entry name" value="yiiD_Cterm"/>
    <property type="match status" value="1"/>
</dbReference>
<evidence type="ECO:0000259" key="1">
    <source>
        <dbReference type="Pfam" id="PF09500"/>
    </source>
</evidence>
<dbReference type="RefSeq" id="WP_289411140.1">
    <property type="nucleotide sequence ID" value="NZ_JAUCDY010000011.1"/>
</dbReference>
<reference evidence="2 3" key="1">
    <citation type="submission" date="2023-06" db="EMBL/GenBank/DDBJ databases">
        <title>Thiopseudomonas sp. CY1220 draft genome sequence.</title>
        <authorList>
            <person name="Zhao G."/>
            <person name="An M."/>
        </authorList>
    </citation>
    <scope>NUCLEOTIDE SEQUENCE [LARGE SCALE GENOMIC DNA]</scope>
    <source>
        <strain evidence="2 3">CY1220</strain>
    </source>
</reference>
<dbReference type="EMBL" id="JAUCDY010000011">
    <property type="protein sequence ID" value="MDM7858434.1"/>
    <property type="molecule type" value="Genomic_DNA"/>
</dbReference>